<organism evidence="1 2">
    <name type="scientific">Trifolium medium</name>
    <dbReference type="NCBI Taxonomy" id="97028"/>
    <lineage>
        <taxon>Eukaryota</taxon>
        <taxon>Viridiplantae</taxon>
        <taxon>Streptophyta</taxon>
        <taxon>Embryophyta</taxon>
        <taxon>Tracheophyta</taxon>
        <taxon>Spermatophyta</taxon>
        <taxon>Magnoliopsida</taxon>
        <taxon>eudicotyledons</taxon>
        <taxon>Gunneridae</taxon>
        <taxon>Pentapetalae</taxon>
        <taxon>rosids</taxon>
        <taxon>fabids</taxon>
        <taxon>Fabales</taxon>
        <taxon>Fabaceae</taxon>
        <taxon>Papilionoideae</taxon>
        <taxon>50 kb inversion clade</taxon>
        <taxon>NPAAA clade</taxon>
        <taxon>Hologalegina</taxon>
        <taxon>IRL clade</taxon>
        <taxon>Trifolieae</taxon>
        <taxon>Trifolium</taxon>
    </lineage>
</organism>
<dbReference type="Proteomes" id="UP000265520">
    <property type="component" value="Unassembled WGS sequence"/>
</dbReference>
<name>A0A392VYK9_9FABA</name>
<sequence length="62" mass="7097">ARLKIGQAEGPCRPPGLFPTLAVREEVEGRVGSVERDIEWYWWVHLRLTVEPGLVSELWAIK</sequence>
<proteinExistence type="predicted"/>
<feature type="non-terminal residue" evidence="1">
    <location>
        <position position="1"/>
    </location>
</feature>
<comment type="caution">
    <text evidence="1">The sequence shown here is derived from an EMBL/GenBank/DDBJ whole genome shotgun (WGS) entry which is preliminary data.</text>
</comment>
<accession>A0A392VYK9</accession>
<dbReference type="EMBL" id="LXQA011330453">
    <property type="protein sequence ID" value="MCI93484.1"/>
    <property type="molecule type" value="Genomic_DNA"/>
</dbReference>
<protein>
    <submittedName>
        <fullName evidence="1">Uncharacterized protein</fullName>
    </submittedName>
</protein>
<evidence type="ECO:0000313" key="1">
    <source>
        <dbReference type="EMBL" id="MCI93484.1"/>
    </source>
</evidence>
<dbReference type="AlphaFoldDB" id="A0A392VYK9"/>
<keyword evidence="2" id="KW-1185">Reference proteome</keyword>
<evidence type="ECO:0000313" key="2">
    <source>
        <dbReference type="Proteomes" id="UP000265520"/>
    </source>
</evidence>
<reference evidence="1 2" key="1">
    <citation type="journal article" date="2018" name="Front. Plant Sci.">
        <title>Red Clover (Trifolium pratense) and Zigzag Clover (T. medium) - A Picture of Genomic Similarities and Differences.</title>
        <authorList>
            <person name="Dluhosova J."/>
            <person name="Istvanek J."/>
            <person name="Nedelnik J."/>
            <person name="Repkova J."/>
        </authorList>
    </citation>
    <scope>NUCLEOTIDE SEQUENCE [LARGE SCALE GENOMIC DNA]</scope>
    <source>
        <strain evidence="2">cv. 10/8</strain>
        <tissue evidence="1">Leaf</tissue>
    </source>
</reference>